<feature type="compositionally biased region" description="Polar residues" evidence="1">
    <location>
        <begin position="256"/>
        <end position="272"/>
    </location>
</feature>
<accession>A0A9P0ID84</accession>
<proteinExistence type="predicted"/>
<dbReference type="PANTHER" id="PTHR33223">
    <property type="entry name" value="CCHC-TYPE DOMAIN-CONTAINING PROTEIN"/>
    <property type="match status" value="1"/>
</dbReference>
<name>A0A9P0ID84_SPOLI</name>
<feature type="compositionally biased region" description="Low complexity" evidence="1">
    <location>
        <begin position="190"/>
        <end position="209"/>
    </location>
</feature>
<dbReference type="Proteomes" id="UP001153321">
    <property type="component" value="Chromosome 4"/>
</dbReference>
<reference evidence="2" key="1">
    <citation type="submission" date="2022-02" db="EMBL/GenBank/DDBJ databases">
        <authorList>
            <person name="King R."/>
        </authorList>
    </citation>
    <scope>NUCLEOTIDE SEQUENCE</scope>
</reference>
<protein>
    <recommendedName>
        <fullName evidence="4">Cytadhesion</fullName>
    </recommendedName>
</protein>
<dbReference type="EMBL" id="LR824535">
    <property type="protein sequence ID" value="CAH1644084.1"/>
    <property type="molecule type" value="Genomic_DNA"/>
</dbReference>
<dbReference type="AlphaFoldDB" id="A0A9P0ID84"/>
<feature type="compositionally biased region" description="Low complexity" evidence="1">
    <location>
        <begin position="231"/>
        <end position="250"/>
    </location>
</feature>
<evidence type="ECO:0000313" key="3">
    <source>
        <dbReference type="Proteomes" id="UP001153321"/>
    </source>
</evidence>
<evidence type="ECO:0000313" key="2">
    <source>
        <dbReference type="EMBL" id="CAH1644084.1"/>
    </source>
</evidence>
<organism evidence="2 3">
    <name type="scientific">Spodoptera littoralis</name>
    <name type="common">Egyptian cotton leafworm</name>
    <dbReference type="NCBI Taxonomy" id="7109"/>
    <lineage>
        <taxon>Eukaryota</taxon>
        <taxon>Metazoa</taxon>
        <taxon>Ecdysozoa</taxon>
        <taxon>Arthropoda</taxon>
        <taxon>Hexapoda</taxon>
        <taxon>Insecta</taxon>
        <taxon>Pterygota</taxon>
        <taxon>Neoptera</taxon>
        <taxon>Endopterygota</taxon>
        <taxon>Lepidoptera</taxon>
        <taxon>Glossata</taxon>
        <taxon>Ditrysia</taxon>
        <taxon>Noctuoidea</taxon>
        <taxon>Noctuidae</taxon>
        <taxon>Amphipyrinae</taxon>
        <taxon>Spodoptera</taxon>
    </lineage>
</organism>
<feature type="region of interest" description="Disordered" evidence="1">
    <location>
        <begin position="189"/>
        <end position="272"/>
    </location>
</feature>
<sequence>MNIQLIPKEIQSIIPRFDGDDKLLNLFISKCEYVIRSFRGENNPAQQTYLFHCITSRLVGKAAVLISERENVTTWEGLKELFVQHFGDPRSEACISIELENLKIKQGESYIDFCHRIQNVRSSLISKVNLLTDEGIKAAKYIIYNNTALNVFLYNLPEDLIKFVRLNKCDTLESALSIVTEEVNFQTRYNSRNKNKTNPSNTNPTSNNPKPTPTAQIQQKFGIPANPGFKQQNAFKPNFNPNPNQVNPRFGFQPKPQLQNQAQKPQIPHQSQQLPRTINNYKQSGFFKANPNQQFRFGVNNPPPRQNTDVSMRTVRNNMIEEPFETDVNNEVLYYFDGNSCIELVEVADDNNQSNCIQNDTENENFQIEASVPDQQK</sequence>
<dbReference type="PANTHER" id="PTHR33223:SF8">
    <property type="entry name" value="OS04G0172440 PROTEIN"/>
    <property type="match status" value="1"/>
</dbReference>
<evidence type="ECO:0008006" key="4">
    <source>
        <dbReference type="Google" id="ProtNLM"/>
    </source>
</evidence>
<gene>
    <name evidence="2" type="ORF">SPLIT_LOCUS9438</name>
</gene>
<keyword evidence="3" id="KW-1185">Reference proteome</keyword>
<evidence type="ECO:0000256" key="1">
    <source>
        <dbReference type="SAM" id="MobiDB-lite"/>
    </source>
</evidence>